<reference evidence="4" key="1">
    <citation type="submission" date="2016-11" db="UniProtKB">
        <authorList>
            <consortium name="WormBaseParasite"/>
        </authorList>
    </citation>
    <scope>IDENTIFICATION</scope>
</reference>
<feature type="transmembrane region" description="Helical" evidence="1">
    <location>
        <begin position="229"/>
        <end position="247"/>
    </location>
</feature>
<feature type="transmembrane region" description="Helical" evidence="1">
    <location>
        <begin position="179"/>
        <end position="197"/>
    </location>
</feature>
<dbReference type="PANTHER" id="PTHR47049">
    <property type="entry name" value="PIEZO-TYPE MECHANOSENSITIVE ION CHANNEL HOMOLOG"/>
    <property type="match status" value="1"/>
</dbReference>
<proteinExistence type="predicted"/>
<keyword evidence="1" id="KW-0472">Membrane</keyword>
<feature type="transmembrane region" description="Helical" evidence="1">
    <location>
        <begin position="203"/>
        <end position="222"/>
    </location>
</feature>
<dbReference type="AlphaFoldDB" id="A0A1I8ARR4"/>
<organism evidence="3 4">
    <name type="scientific">Steinernema glaseri</name>
    <dbReference type="NCBI Taxonomy" id="37863"/>
    <lineage>
        <taxon>Eukaryota</taxon>
        <taxon>Metazoa</taxon>
        <taxon>Ecdysozoa</taxon>
        <taxon>Nematoda</taxon>
        <taxon>Chromadorea</taxon>
        <taxon>Rhabditida</taxon>
        <taxon>Tylenchina</taxon>
        <taxon>Panagrolaimomorpha</taxon>
        <taxon>Strongyloidoidea</taxon>
        <taxon>Steinernematidae</taxon>
        <taxon>Steinernema</taxon>
    </lineage>
</organism>
<evidence type="ECO:0000313" key="3">
    <source>
        <dbReference type="Proteomes" id="UP000095287"/>
    </source>
</evidence>
<evidence type="ECO:0000259" key="2">
    <source>
        <dbReference type="Pfam" id="PF24871"/>
    </source>
</evidence>
<evidence type="ECO:0000313" key="4">
    <source>
        <dbReference type="WBParaSite" id="L893_g8783.t1"/>
    </source>
</evidence>
<dbReference type="WBParaSite" id="L893_g8783.t1">
    <property type="protein sequence ID" value="L893_g8783.t1"/>
    <property type="gene ID" value="L893_g8783"/>
</dbReference>
<keyword evidence="1" id="KW-0812">Transmembrane</keyword>
<evidence type="ECO:0000256" key="1">
    <source>
        <dbReference type="SAM" id="Phobius"/>
    </source>
</evidence>
<dbReference type="Pfam" id="PF24871">
    <property type="entry name" value="Piezo_TM1-24"/>
    <property type="match status" value="1"/>
</dbReference>
<dbReference type="GO" id="GO:0008381">
    <property type="term" value="F:mechanosensitive monoatomic ion channel activity"/>
    <property type="evidence" value="ECO:0007669"/>
    <property type="project" value="InterPro"/>
</dbReference>
<dbReference type="Proteomes" id="UP000095287">
    <property type="component" value="Unplaced"/>
</dbReference>
<keyword evidence="1" id="KW-1133">Transmembrane helix</keyword>
<accession>A0A1I8ARR4</accession>
<dbReference type="GO" id="GO:0016020">
    <property type="term" value="C:membrane"/>
    <property type="evidence" value="ECO:0007669"/>
    <property type="project" value="InterPro"/>
</dbReference>
<dbReference type="PANTHER" id="PTHR47049:SF2">
    <property type="entry name" value="PIEZO-TYPE MECHANOSENSITIVE ION CHANNEL HOMOLOG"/>
    <property type="match status" value="1"/>
</dbReference>
<dbReference type="InterPro" id="IPR027272">
    <property type="entry name" value="Piezo"/>
</dbReference>
<dbReference type="InterPro" id="IPR056769">
    <property type="entry name" value="Piezo_TM1-24"/>
</dbReference>
<feature type="domain" description="Piezo TM1-24" evidence="2">
    <location>
        <begin position="18"/>
        <end position="264"/>
    </location>
</feature>
<sequence>MLPFGTSTRTAWRQMITAWAMTYHSWLTFVLLIVSCAVWMHPDSQRFCLRIIPSIAVYAEFLLFIQYVCGLKLAQVELPDEKPMILRQLGFEKPRTSPPVFPLLLKSLFTSAFWRTLKQRMVESEEESAEQNWLFSLPLVRSAHHEGRRHSTVKSGSLINEDSRMGRFLAALKSNVSRYWIVVNLALLLVISVQNPVVMYRIFYMLFFLLFLACFQLSFPLWRKLQCAFWMIMLAYCMCVLTLIYTYQFHGLPYFYAEYLGMSDA</sequence>
<name>A0A1I8ARR4_9BILA</name>
<keyword evidence="3" id="KW-1185">Reference proteome</keyword>
<feature type="transmembrane region" description="Helical" evidence="1">
    <location>
        <begin position="20"/>
        <end position="40"/>
    </location>
</feature>
<protein>
    <submittedName>
        <fullName evidence="4">Piezo-type mechanosensitive ion channel component</fullName>
    </submittedName>
</protein>